<evidence type="ECO:0000259" key="1">
    <source>
        <dbReference type="Pfam" id="PF17762"/>
    </source>
</evidence>
<organism evidence="2 3">
    <name type="scientific">Vibrio anguillarum</name>
    <name type="common">Listonella anguillarum</name>
    <dbReference type="NCBI Taxonomy" id="55601"/>
    <lineage>
        <taxon>Bacteria</taxon>
        <taxon>Pseudomonadati</taxon>
        <taxon>Pseudomonadota</taxon>
        <taxon>Gammaproteobacteria</taxon>
        <taxon>Vibrionales</taxon>
        <taxon>Vibrionaceae</taxon>
        <taxon>Vibrio</taxon>
    </lineage>
</organism>
<protein>
    <recommendedName>
        <fullName evidence="1">ParB/Spo0J HTH domain-containing protein</fullName>
    </recommendedName>
</protein>
<reference evidence="2 3" key="1">
    <citation type="journal article" date="2021" name="PeerJ">
        <title>Analysis of 44 Vibrio anguillarum genomes reveals high genetic diversity.</title>
        <authorList>
            <person name="Hansen M.J."/>
            <person name="Dalsgaard I."/>
        </authorList>
    </citation>
    <scope>NUCLEOTIDE SEQUENCE [LARGE SCALE GENOMIC DNA]</scope>
    <source>
        <strain evidence="2 3">040915-1/1B</strain>
    </source>
</reference>
<dbReference type="RefSeq" id="WP_194663941.1">
    <property type="nucleotide sequence ID" value="NZ_RDPI01000019.1"/>
</dbReference>
<keyword evidence="3" id="KW-1185">Reference proteome</keyword>
<proteinExistence type="predicted"/>
<dbReference type="Gene3D" id="1.10.10.2830">
    <property type="match status" value="1"/>
</dbReference>
<name>A0ABR9Z992_VIBAN</name>
<dbReference type="SUPFAM" id="SSF109709">
    <property type="entry name" value="KorB DNA-binding domain-like"/>
    <property type="match status" value="1"/>
</dbReference>
<evidence type="ECO:0000313" key="2">
    <source>
        <dbReference type="EMBL" id="MBF4374572.1"/>
    </source>
</evidence>
<accession>A0ABR9Z992</accession>
<feature type="domain" description="ParB/Spo0J HTH" evidence="1">
    <location>
        <begin position="145"/>
        <end position="219"/>
    </location>
</feature>
<sequence>MTTTSAITFTKAAKERTLSNTLKEQGINCSRNDSLRIPFSSLYVKEGWNIRSKLDMTHVAKLVKAFSNGTKPSDFVVQPCEINGQTRFLVIGGHHTHKAVEILINDPKNIKFTNETLFDVELFHGEERNRLVKAYNANQGLQTSLLDKARTFQRMRLEGMTNKEISDETGERPSVISNALFILSGDAKLIELIEEDKISGTRAMQLLREHGAEKATAFAMLELKMYDQSQTQTQTQTQNEETQQYAHNATQPKQQTVIDNSVSGEATAITSSTNEDLGTTAVAAKKTTKNALKTKKLTEKQIDELLSVVAFLSERVTETEDGVNINDIPKAIAEKMTKLSELSASIKTHNANITKLTESI</sequence>
<dbReference type="Proteomes" id="UP000726136">
    <property type="component" value="Unassembled WGS sequence"/>
</dbReference>
<dbReference type="EMBL" id="RDPI01000019">
    <property type="protein sequence ID" value="MBF4374572.1"/>
    <property type="molecule type" value="Genomic_DNA"/>
</dbReference>
<gene>
    <name evidence="2" type="ORF">EAY46_15990</name>
</gene>
<comment type="caution">
    <text evidence="2">The sequence shown here is derived from an EMBL/GenBank/DDBJ whole genome shotgun (WGS) entry which is preliminary data.</text>
</comment>
<dbReference type="Pfam" id="PF17762">
    <property type="entry name" value="HTH_ParB"/>
    <property type="match status" value="1"/>
</dbReference>
<evidence type="ECO:0000313" key="3">
    <source>
        <dbReference type="Proteomes" id="UP000726136"/>
    </source>
</evidence>
<dbReference type="InterPro" id="IPR041468">
    <property type="entry name" value="HTH_ParB/Spo0J"/>
</dbReference>